<gene>
    <name evidence="2" type="ORF">ID810_11115</name>
</gene>
<dbReference type="SUPFAM" id="SSF52540">
    <property type="entry name" value="P-loop containing nucleoside triphosphate hydrolases"/>
    <property type="match status" value="1"/>
</dbReference>
<evidence type="ECO:0000313" key="3">
    <source>
        <dbReference type="Proteomes" id="UP000594637"/>
    </source>
</evidence>
<dbReference type="EMBL" id="CP063989">
    <property type="protein sequence ID" value="QPL05249.1"/>
    <property type="molecule type" value="Genomic_DNA"/>
</dbReference>
<feature type="domain" description="ATPase AAA-type core" evidence="1">
    <location>
        <begin position="44"/>
        <end position="362"/>
    </location>
</feature>
<reference evidence="2 3" key="1">
    <citation type="submission" date="2020-11" db="EMBL/GenBank/DDBJ databases">
        <title>Actinomyces sp. ZJ750.</title>
        <authorList>
            <person name="Zhou J."/>
        </authorList>
    </citation>
    <scope>NUCLEOTIDE SEQUENCE [LARGE SCALE GENOMIC DNA]</scope>
    <source>
        <strain evidence="2 3">ZJ750</strain>
    </source>
</reference>
<dbReference type="GO" id="GO:0016887">
    <property type="term" value="F:ATP hydrolysis activity"/>
    <property type="evidence" value="ECO:0007669"/>
    <property type="project" value="InterPro"/>
</dbReference>
<name>A0A7T0LK34_9ACTO</name>
<dbReference type="InterPro" id="IPR027417">
    <property type="entry name" value="P-loop_NTPase"/>
</dbReference>
<dbReference type="PANTHER" id="PTHR40396">
    <property type="entry name" value="ATPASE-LIKE PROTEIN"/>
    <property type="match status" value="1"/>
</dbReference>
<dbReference type="Proteomes" id="UP000594637">
    <property type="component" value="Chromosome"/>
</dbReference>
<protein>
    <submittedName>
        <fullName evidence="2">ATP-binding protein</fullName>
    </submittedName>
</protein>
<evidence type="ECO:0000259" key="1">
    <source>
        <dbReference type="Pfam" id="PF13304"/>
    </source>
</evidence>
<sequence length="433" mass="48835">MLLDFTVENYRCYAEEATLDLTRTSLKTLTPRPSSSWQEQTWRVAALFGANASGKSTLMGALNRLHHAVGGRRTLLHRPFVLDHERATQPSRYAITFTHEGERYRYSVEAHAWGISREELWAASQRWRKIFIRTQAEGDNSPTIEAGASLTGATHEVSRITTIKDLFLAMALRYRHATLAPVARSLRAMRFIHHSDMERSARLEWVMGRLAEDPEQWAAIVDAIAQAADLGIVGVELEEREVPPEVLERLRRVFRNEDEDAEIPDELLRRLQRHLVFRHTGADGEEYRLPVRRESQGTQTWLATVGPAVDALRLGQVLVVDELDASLHPTLTATLVELFKDPDLNTRGAQIVFTTHDTSLLDNSPTQLLDSGEVWLCEKNADGASEMLSLADFTSTRKGTNKQRRYLAGAFGAIPRVDTSSIRHFVMSMTDGR</sequence>
<dbReference type="RefSeq" id="WP_166857211.1">
    <property type="nucleotide sequence ID" value="NZ_CP063989.1"/>
</dbReference>
<proteinExistence type="predicted"/>
<dbReference type="KEGG" id="arep:ID810_11115"/>
<evidence type="ECO:0000313" key="2">
    <source>
        <dbReference type="EMBL" id="QPL05249.1"/>
    </source>
</evidence>
<accession>A0A7T0LK34</accession>
<dbReference type="AlphaFoldDB" id="A0A7T0LK34"/>
<dbReference type="PANTHER" id="PTHR40396:SF1">
    <property type="entry name" value="ATPASE AAA-TYPE CORE DOMAIN-CONTAINING PROTEIN"/>
    <property type="match status" value="1"/>
</dbReference>
<dbReference type="InterPro" id="IPR003959">
    <property type="entry name" value="ATPase_AAA_core"/>
</dbReference>
<keyword evidence="2" id="KW-0067">ATP-binding</keyword>
<keyword evidence="2" id="KW-0547">Nucleotide-binding</keyword>
<dbReference type="GO" id="GO:0005524">
    <property type="term" value="F:ATP binding"/>
    <property type="evidence" value="ECO:0007669"/>
    <property type="project" value="UniProtKB-KW"/>
</dbReference>
<dbReference type="Gene3D" id="3.40.50.300">
    <property type="entry name" value="P-loop containing nucleotide triphosphate hydrolases"/>
    <property type="match status" value="1"/>
</dbReference>
<dbReference type="Pfam" id="PF13304">
    <property type="entry name" value="AAA_21"/>
    <property type="match status" value="1"/>
</dbReference>
<keyword evidence="3" id="KW-1185">Reference proteome</keyword>
<organism evidence="2 3">
    <name type="scientific">Actinomyces respiraculi</name>
    <dbReference type="NCBI Taxonomy" id="2744574"/>
    <lineage>
        <taxon>Bacteria</taxon>
        <taxon>Bacillati</taxon>
        <taxon>Actinomycetota</taxon>
        <taxon>Actinomycetes</taxon>
        <taxon>Actinomycetales</taxon>
        <taxon>Actinomycetaceae</taxon>
        <taxon>Actinomyces</taxon>
    </lineage>
</organism>